<evidence type="ECO:0000259" key="2">
    <source>
        <dbReference type="PROSITE" id="PS50003"/>
    </source>
</evidence>
<name>A0A0J8BGB5_BETVV</name>
<evidence type="ECO:0000313" key="3">
    <source>
        <dbReference type="EMBL" id="KMS64835.1"/>
    </source>
</evidence>
<evidence type="ECO:0000256" key="1">
    <source>
        <dbReference type="SAM" id="MobiDB-lite"/>
    </source>
</evidence>
<dbReference type="AlphaFoldDB" id="A0A0J8BGB5"/>
<organism evidence="3 4">
    <name type="scientific">Beta vulgaris subsp. vulgaris</name>
    <name type="common">Beet</name>
    <dbReference type="NCBI Taxonomy" id="3555"/>
    <lineage>
        <taxon>Eukaryota</taxon>
        <taxon>Viridiplantae</taxon>
        <taxon>Streptophyta</taxon>
        <taxon>Embryophyta</taxon>
        <taxon>Tracheophyta</taxon>
        <taxon>Spermatophyta</taxon>
        <taxon>Magnoliopsida</taxon>
        <taxon>eudicotyledons</taxon>
        <taxon>Gunneridae</taxon>
        <taxon>Pentapetalae</taxon>
        <taxon>Caryophyllales</taxon>
        <taxon>Chenopodiaceae</taxon>
        <taxon>Betoideae</taxon>
        <taxon>Beta</taxon>
    </lineage>
</organism>
<feature type="region of interest" description="Disordered" evidence="1">
    <location>
        <begin position="83"/>
        <end position="114"/>
    </location>
</feature>
<reference evidence="3 4" key="1">
    <citation type="journal article" date="2014" name="Nature">
        <title>The genome of the recently domesticated crop plant sugar beet (Beta vulgaris).</title>
        <authorList>
            <person name="Dohm J.C."/>
            <person name="Minoche A.E."/>
            <person name="Holtgrawe D."/>
            <person name="Capella-Gutierrez S."/>
            <person name="Zakrzewski F."/>
            <person name="Tafer H."/>
            <person name="Rupp O."/>
            <person name="Sorensen T.R."/>
            <person name="Stracke R."/>
            <person name="Reinhardt R."/>
            <person name="Goesmann A."/>
            <person name="Kraft T."/>
            <person name="Schulz B."/>
            <person name="Stadler P.F."/>
            <person name="Schmidt T."/>
            <person name="Gabaldon T."/>
            <person name="Lehrach H."/>
            <person name="Weisshaar B."/>
            <person name="Himmelbauer H."/>
        </authorList>
    </citation>
    <scope>NUCLEOTIDE SEQUENCE [LARGE SCALE GENOMIC DNA]</scope>
    <source>
        <tissue evidence="3">Taproot</tissue>
    </source>
</reference>
<feature type="non-terminal residue" evidence="3">
    <location>
        <position position="174"/>
    </location>
</feature>
<keyword evidence="4" id="KW-1185">Reference proteome</keyword>
<feature type="non-terminal residue" evidence="3">
    <location>
        <position position="1"/>
    </location>
</feature>
<dbReference type="EMBL" id="KQ121104">
    <property type="protein sequence ID" value="KMS64835.1"/>
    <property type="molecule type" value="Genomic_DNA"/>
</dbReference>
<dbReference type="SUPFAM" id="SSF50729">
    <property type="entry name" value="PH domain-like"/>
    <property type="match status" value="1"/>
</dbReference>
<gene>
    <name evidence="3" type="ORF">BVRB_042180</name>
</gene>
<dbReference type="PROSITE" id="PS50003">
    <property type="entry name" value="PH_DOMAIN"/>
    <property type="match status" value="1"/>
</dbReference>
<accession>A0A0J8BGB5</accession>
<feature type="domain" description="PH" evidence="2">
    <location>
        <begin position="1"/>
        <end position="59"/>
    </location>
</feature>
<feature type="compositionally biased region" description="Polar residues" evidence="1">
    <location>
        <begin position="86"/>
        <end position="103"/>
    </location>
</feature>
<evidence type="ECO:0000313" key="4">
    <source>
        <dbReference type="Proteomes" id="UP000035740"/>
    </source>
</evidence>
<dbReference type="InterPro" id="IPR001849">
    <property type="entry name" value="PH_domain"/>
</dbReference>
<dbReference type="Gramene" id="KMS64835">
    <property type="protein sequence ID" value="KMS64835"/>
    <property type="gene ID" value="BVRB_042180"/>
</dbReference>
<sequence>PSHRYKGMLELAHTDSSRVYEARDEFLLDIVGSRRSIQLEFRNRQERDEWHSVVDDAIHALQDRHHSTLRTGTVRMRNLLERDLQRSVQSQTPSSTPANSPKATPSHPPAERENDRDIMSAQPNTEAIKTLHSLVLLYGKSLGSDTIDMISDEALKALQRIHRSLSKGKKDVAI</sequence>
<protein>
    <recommendedName>
        <fullName evidence="2">PH domain-containing protein</fullName>
    </recommendedName>
</protein>
<proteinExistence type="predicted"/>
<dbReference type="Proteomes" id="UP000035740">
    <property type="component" value="Unassembled WGS sequence"/>
</dbReference>